<accession>A0A834V7F5</accession>
<name>A0A834V7F5_MARMO</name>
<feature type="region of interest" description="Disordered" evidence="1">
    <location>
        <begin position="44"/>
        <end position="90"/>
    </location>
</feature>
<dbReference type="AlphaFoldDB" id="A0A834V7F5"/>
<evidence type="ECO:0000256" key="1">
    <source>
        <dbReference type="SAM" id="MobiDB-lite"/>
    </source>
</evidence>
<dbReference type="EMBL" id="WJEC01000248">
    <property type="protein sequence ID" value="KAF7484589.1"/>
    <property type="molecule type" value="Genomic_DNA"/>
</dbReference>
<gene>
    <name evidence="2" type="ORF">GHT09_003926</name>
</gene>
<comment type="caution">
    <text evidence="2">The sequence shown here is derived from an EMBL/GenBank/DDBJ whole genome shotgun (WGS) entry which is preliminary data.</text>
</comment>
<reference evidence="2" key="1">
    <citation type="submission" date="2020-08" db="EMBL/GenBank/DDBJ databases">
        <authorList>
            <person name="Shumante A."/>
            <person name="Zimin A.V."/>
            <person name="Puiu D."/>
            <person name="Salzberg S.L."/>
        </authorList>
    </citation>
    <scope>NUCLEOTIDE SEQUENCE</scope>
    <source>
        <strain evidence="2">WC2-LM</strain>
        <tissue evidence="2">Liver</tissue>
    </source>
</reference>
<dbReference type="Proteomes" id="UP000662637">
    <property type="component" value="Unassembled WGS sequence"/>
</dbReference>
<evidence type="ECO:0000313" key="2">
    <source>
        <dbReference type="EMBL" id="KAF7484589.1"/>
    </source>
</evidence>
<evidence type="ECO:0000313" key="3">
    <source>
        <dbReference type="Proteomes" id="UP000662637"/>
    </source>
</evidence>
<proteinExistence type="predicted"/>
<sequence length="90" mass="9756">MVFKPQKKCQEYEMNMENWVKAVKRSMNWLEGARSVGASISLASTRQATDSRLPPSAGARGAAAPEDVPQALPDRLAWPPGPVHPSGGFH</sequence>
<protein>
    <submittedName>
        <fullName evidence="2">Uncharacterized protein</fullName>
    </submittedName>
</protein>
<organism evidence="2 3">
    <name type="scientific">Marmota monax</name>
    <name type="common">Woodchuck</name>
    <dbReference type="NCBI Taxonomy" id="9995"/>
    <lineage>
        <taxon>Eukaryota</taxon>
        <taxon>Metazoa</taxon>
        <taxon>Chordata</taxon>
        <taxon>Craniata</taxon>
        <taxon>Vertebrata</taxon>
        <taxon>Euteleostomi</taxon>
        <taxon>Mammalia</taxon>
        <taxon>Eutheria</taxon>
        <taxon>Euarchontoglires</taxon>
        <taxon>Glires</taxon>
        <taxon>Rodentia</taxon>
        <taxon>Sciuromorpha</taxon>
        <taxon>Sciuridae</taxon>
        <taxon>Xerinae</taxon>
        <taxon>Marmotini</taxon>
        <taxon>Marmota</taxon>
    </lineage>
</organism>